<name>A0A067DQ28_CITSI</name>
<proteinExistence type="predicted"/>
<organism evidence="3 4">
    <name type="scientific">Citrus sinensis</name>
    <name type="common">Sweet orange</name>
    <name type="synonym">Citrus aurantium var. sinensis</name>
    <dbReference type="NCBI Taxonomy" id="2711"/>
    <lineage>
        <taxon>Eukaryota</taxon>
        <taxon>Viridiplantae</taxon>
        <taxon>Streptophyta</taxon>
        <taxon>Embryophyta</taxon>
        <taxon>Tracheophyta</taxon>
        <taxon>Spermatophyta</taxon>
        <taxon>Magnoliopsida</taxon>
        <taxon>eudicotyledons</taxon>
        <taxon>Gunneridae</taxon>
        <taxon>Pentapetalae</taxon>
        <taxon>rosids</taxon>
        <taxon>malvids</taxon>
        <taxon>Sapindales</taxon>
        <taxon>Rutaceae</taxon>
        <taxon>Aurantioideae</taxon>
        <taxon>Citrus</taxon>
    </lineage>
</organism>
<dbReference type="InterPro" id="IPR025398">
    <property type="entry name" value="DUF4371"/>
</dbReference>
<keyword evidence="4" id="KW-1185">Reference proteome</keyword>
<sequence>KKDSGQSSSGVPCDVDDPKLDEQPASKSRKVEAQSENIAQLERDVKLRKPIWTYLVNQQDDVRKMYINMGPYQPKLEEFPPSFDGQQLQAVKWLAKQACAFRGHDEFIKSSNSGNFIEMIKYSAMMNKDIVEVVLENALGNAKYTSSNIQKELLNIIANKETSASTLKKNICNVLTRYNLLVEDLRGQGYNGASNMRDCPYAYYVHCFAHRLQLALVKIFKDVPVCHSELKSIREAEIINLIASKELETGTGTNQICSLQRPGATHYRLISIFDVVHEHLEKMTCNGSNNDIRGEAKGVYDAMSTFKFFFILHLMNKTMELLTLSSALNLVDSFKSFDIDDICNLAERFYP</sequence>
<feature type="domain" description="DUF4371" evidence="2">
    <location>
        <begin position="91"/>
        <end position="156"/>
    </location>
</feature>
<dbReference type="PANTHER" id="PTHR11697">
    <property type="entry name" value="GENERAL TRANSCRIPTION FACTOR 2-RELATED ZINC FINGER PROTEIN"/>
    <property type="match status" value="1"/>
</dbReference>
<dbReference type="PANTHER" id="PTHR11697:SF230">
    <property type="entry name" value="ZINC FINGER, MYM DOMAIN CONTAINING 1"/>
    <property type="match status" value="1"/>
</dbReference>
<protein>
    <recommendedName>
        <fullName evidence="2">DUF4371 domain-containing protein</fullName>
    </recommendedName>
</protein>
<evidence type="ECO:0000259" key="2">
    <source>
        <dbReference type="Pfam" id="PF14291"/>
    </source>
</evidence>
<dbReference type="AlphaFoldDB" id="A0A067DQ28"/>
<dbReference type="InterPro" id="IPR055298">
    <property type="entry name" value="AtLOH3-like"/>
</dbReference>
<feature type="region of interest" description="Disordered" evidence="1">
    <location>
        <begin position="1"/>
        <end position="35"/>
    </location>
</feature>
<gene>
    <name evidence="3" type="ORF">CISIN_1g047049mg</name>
</gene>
<dbReference type="STRING" id="2711.A0A067DQ28"/>
<dbReference type="EMBL" id="KK785864">
    <property type="protein sequence ID" value="KDO40671.1"/>
    <property type="molecule type" value="Genomic_DNA"/>
</dbReference>
<feature type="compositionally biased region" description="Polar residues" evidence="1">
    <location>
        <begin position="1"/>
        <end position="10"/>
    </location>
</feature>
<feature type="compositionally biased region" description="Basic and acidic residues" evidence="1">
    <location>
        <begin position="16"/>
        <end position="33"/>
    </location>
</feature>
<evidence type="ECO:0000313" key="3">
    <source>
        <dbReference type="EMBL" id="KDO40671.1"/>
    </source>
</evidence>
<evidence type="ECO:0000256" key="1">
    <source>
        <dbReference type="SAM" id="MobiDB-lite"/>
    </source>
</evidence>
<accession>A0A067DQ28</accession>
<feature type="non-terminal residue" evidence="3">
    <location>
        <position position="1"/>
    </location>
</feature>
<reference evidence="3 4" key="1">
    <citation type="submission" date="2014-04" db="EMBL/GenBank/DDBJ databases">
        <authorList>
            <consortium name="International Citrus Genome Consortium"/>
            <person name="Gmitter F."/>
            <person name="Chen C."/>
            <person name="Farmerie W."/>
            <person name="Harkins T."/>
            <person name="Desany B."/>
            <person name="Mohiuddin M."/>
            <person name="Kodira C."/>
            <person name="Borodovsky M."/>
            <person name="Lomsadze A."/>
            <person name="Burns P."/>
            <person name="Jenkins J."/>
            <person name="Prochnik S."/>
            <person name="Shu S."/>
            <person name="Chapman J."/>
            <person name="Pitluck S."/>
            <person name="Schmutz J."/>
            <person name="Rokhsar D."/>
        </authorList>
    </citation>
    <scope>NUCLEOTIDE SEQUENCE</scope>
</reference>
<evidence type="ECO:0000313" key="4">
    <source>
        <dbReference type="Proteomes" id="UP000027120"/>
    </source>
</evidence>
<dbReference type="Proteomes" id="UP000027120">
    <property type="component" value="Unassembled WGS sequence"/>
</dbReference>
<dbReference type="Pfam" id="PF14291">
    <property type="entry name" value="DUF4371"/>
    <property type="match status" value="1"/>
</dbReference>